<proteinExistence type="predicted"/>
<keyword evidence="2" id="KW-1185">Reference proteome</keyword>
<evidence type="ECO:0000313" key="1">
    <source>
        <dbReference type="EMBL" id="QQK08582.1"/>
    </source>
</evidence>
<protein>
    <submittedName>
        <fullName evidence="1">Kynureninase</fullName>
        <ecNumber evidence="1">3.7.1.3</ecNumber>
    </submittedName>
</protein>
<gene>
    <name evidence="1" type="primary">kynU</name>
    <name evidence="1" type="ORF">JFY71_03310</name>
</gene>
<dbReference type="EC" id="3.7.1.3" evidence="1"/>
<name>A0AC61MSV1_9FIRM</name>
<sequence>MEYNFKDGLDFAKELDEKDDLKEYRNHFYLKEDEIYMDGNSLGLASKEGEKSLLKMLDIWKEEAIKIWNIENGKYHQYSKHIAKKMAPLVGANENEVVITGSTTSNIHQAISTFYKPTKERYKILVDDLNFASDRYAVDSQIRIHGLKVEDAVKVVKSDDGKYINEDKIIEAMTEDVSLILLPTILYRSSQILDMKRLTEEAHKRNIIIGFDLCHAIGAIEIDFSDIKPDFAVWCTYKYLSGGPGSIAGLYINEKHFEKLPGMAGWYGNKLETQFQLKQEFDHQEDASGWQIGTPSLFSMAPLDGVLDIFNEIGMKKIREKSLKLTAYFMYLVDNKLSKYGYKIDNPREDRKRGGHICLTHNKAYQISVALRDLGVIPDFREPNVIRIAPIALYNTFEEVYKVVEILEKIAAEKIYEEYSEIRKTVI</sequence>
<dbReference type="EMBL" id="CP066744">
    <property type="protein sequence ID" value="QQK08582.1"/>
    <property type="molecule type" value="Genomic_DNA"/>
</dbReference>
<reference evidence="1 2" key="1">
    <citation type="journal article" date="2022" name="Int. J. Syst. Evol. Microbiol.">
        <title>Miniphocaeibacter halophilus sp. nov., an ammonium-tolerant acetate-producing bacterium isolated from a biogas system.</title>
        <authorList>
            <person name="Schnurer A."/>
            <person name="Singh A."/>
            <person name="Bi S."/>
            <person name="Qiao W."/>
            <person name="Westerholm M."/>
        </authorList>
    </citation>
    <scope>NUCLEOTIDE SEQUENCE [LARGE SCALE GENOMIC DNA]</scope>
    <source>
        <strain evidence="1 2">AMB_01</strain>
    </source>
</reference>
<dbReference type="Proteomes" id="UP000595814">
    <property type="component" value="Chromosome"/>
</dbReference>
<organism evidence="1 2">
    <name type="scientific">Miniphocaeibacter halophilus</name>
    <dbReference type="NCBI Taxonomy" id="2931922"/>
    <lineage>
        <taxon>Bacteria</taxon>
        <taxon>Bacillati</taxon>
        <taxon>Bacillota</taxon>
        <taxon>Tissierellia</taxon>
        <taxon>Tissierellales</taxon>
        <taxon>Peptoniphilaceae</taxon>
        <taxon>Miniphocaeibacter</taxon>
    </lineage>
</organism>
<evidence type="ECO:0000313" key="2">
    <source>
        <dbReference type="Proteomes" id="UP000595814"/>
    </source>
</evidence>
<accession>A0AC61MSV1</accession>
<keyword evidence="1" id="KW-0378">Hydrolase</keyword>